<dbReference type="AlphaFoldDB" id="A0A7J0DAQ9"/>
<comment type="caution">
    <text evidence="2">The sequence shown here is derived from an EMBL/GenBank/DDBJ whole genome shotgun (WGS) entry which is preliminary data.</text>
</comment>
<feature type="region of interest" description="Disordered" evidence="1">
    <location>
        <begin position="202"/>
        <end position="229"/>
    </location>
</feature>
<feature type="region of interest" description="Disordered" evidence="1">
    <location>
        <begin position="19"/>
        <end position="40"/>
    </location>
</feature>
<evidence type="ECO:0000313" key="3">
    <source>
        <dbReference type="Proteomes" id="UP000585474"/>
    </source>
</evidence>
<accession>A0A7J0DAQ9</accession>
<evidence type="ECO:0000256" key="1">
    <source>
        <dbReference type="SAM" id="MobiDB-lite"/>
    </source>
</evidence>
<gene>
    <name evidence="2" type="ORF">Acr_00g0015960</name>
</gene>
<dbReference type="Proteomes" id="UP000585474">
    <property type="component" value="Unassembled WGS sequence"/>
</dbReference>
<protein>
    <submittedName>
        <fullName evidence="2">Uncharacterized protein</fullName>
    </submittedName>
</protein>
<organism evidence="2 3">
    <name type="scientific">Actinidia rufa</name>
    <dbReference type="NCBI Taxonomy" id="165716"/>
    <lineage>
        <taxon>Eukaryota</taxon>
        <taxon>Viridiplantae</taxon>
        <taxon>Streptophyta</taxon>
        <taxon>Embryophyta</taxon>
        <taxon>Tracheophyta</taxon>
        <taxon>Spermatophyta</taxon>
        <taxon>Magnoliopsida</taxon>
        <taxon>eudicotyledons</taxon>
        <taxon>Gunneridae</taxon>
        <taxon>Pentapetalae</taxon>
        <taxon>asterids</taxon>
        <taxon>Ericales</taxon>
        <taxon>Actinidiaceae</taxon>
        <taxon>Actinidia</taxon>
    </lineage>
</organism>
<sequence>MHPSRFDANDQKEIIRQLPSQRSQLLGRSTTASGYRSGTGTTDSRAACYFLLVNRVKSKSSCWTGWNCSWEGKHWSYLHFIYGTEGKCERSGLSVESGSGRPTKNAHIFSMHTSHRNASEHLKWILRSDSLHRVSDKAWRSHLASELSMPAAFQFRLAPSCLFIHWEVLLLSSFLVSFDAGKEGGLEDSRYLGRFSARAPSATKRKTQSGNSGSYYFDGSGGSVDRSRSDQDQVQDDIMELITTDRPGIIIRNGFVMRCSLNGYTKEVVVGYEYFKDGQLWFHSVMRLFGSFVYPYGLGPVSAGFFQISSMSTASNMIVFMGIFRSPGCLTARIIYLFLFPNSDINRTLYAFPQLSLHLALPLEIRATSR</sequence>
<feature type="compositionally biased region" description="Low complexity" evidence="1">
    <location>
        <begin position="209"/>
        <end position="218"/>
    </location>
</feature>
<keyword evidence="3" id="KW-1185">Reference proteome</keyword>
<reference evidence="3" key="1">
    <citation type="submission" date="2019-07" db="EMBL/GenBank/DDBJ databases">
        <title>De Novo Assembly of kiwifruit Actinidia rufa.</title>
        <authorList>
            <person name="Sugita-Konishi S."/>
            <person name="Sato K."/>
            <person name="Mori E."/>
            <person name="Abe Y."/>
            <person name="Kisaki G."/>
            <person name="Hamano K."/>
            <person name="Suezawa K."/>
            <person name="Otani M."/>
            <person name="Fukuda T."/>
            <person name="Manabe T."/>
            <person name="Gomi K."/>
            <person name="Tabuchi M."/>
            <person name="Akimitsu K."/>
            <person name="Kataoka I."/>
        </authorList>
    </citation>
    <scope>NUCLEOTIDE SEQUENCE [LARGE SCALE GENOMIC DNA]</scope>
    <source>
        <strain evidence="3">cv. Fuchu</strain>
    </source>
</reference>
<name>A0A7J0DAQ9_9ERIC</name>
<dbReference type="EMBL" id="BJWL01000137">
    <property type="protein sequence ID" value="GFS31159.1"/>
    <property type="molecule type" value="Genomic_DNA"/>
</dbReference>
<proteinExistence type="predicted"/>
<evidence type="ECO:0000313" key="2">
    <source>
        <dbReference type="EMBL" id="GFS31159.1"/>
    </source>
</evidence>